<keyword evidence="1" id="KW-0472">Membrane</keyword>
<name>A0ABP1J6G9_9EUKA</name>
<evidence type="ECO:0000313" key="3">
    <source>
        <dbReference type="Proteomes" id="UP001642409"/>
    </source>
</evidence>
<comment type="caution">
    <text evidence="2">The sequence shown here is derived from an EMBL/GenBank/DDBJ whole genome shotgun (WGS) entry which is preliminary data.</text>
</comment>
<dbReference type="Proteomes" id="UP001642409">
    <property type="component" value="Unassembled WGS sequence"/>
</dbReference>
<gene>
    <name evidence="2" type="ORF">HINF_LOCUS33515</name>
</gene>
<reference evidence="2 3" key="1">
    <citation type="submission" date="2024-07" db="EMBL/GenBank/DDBJ databases">
        <authorList>
            <person name="Akdeniz Z."/>
        </authorList>
    </citation>
    <scope>NUCLEOTIDE SEQUENCE [LARGE SCALE GENOMIC DNA]</scope>
</reference>
<feature type="transmembrane region" description="Helical" evidence="1">
    <location>
        <begin position="93"/>
        <end position="112"/>
    </location>
</feature>
<evidence type="ECO:0000256" key="1">
    <source>
        <dbReference type="SAM" id="Phobius"/>
    </source>
</evidence>
<sequence>MKYFWKTNYHRCLCSAQLAGFWFINISNYQYLNVETESSILSWRLLLMLMLRQNISRSYFLIITVCNRIQYFSNPVAMKYFWKTNYHRYRCSVVASWILVLSIFQNINISMLKPNSSILSWRLLLMLMLRQNISRSYFLIITVCNRIQYFSNPVAMKYFWKTNYHRYRCSVASWILVLSIFQNINISMLKPNQVYYPGVFRFC</sequence>
<proteinExistence type="predicted"/>
<protein>
    <submittedName>
        <fullName evidence="2">Hypothetical_protein</fullName>
    </submittedName>
</protein>
<evidence type="ECO:0000313" key="2">
    <source>
        <dbReference type="EMBL" id="CAL6030638.1"/>
    </source>
</evidence>
<keyword evidence="1" id="KW-0812">Transmembrane</keyword>
<feature type="transmembrane region" description="Helical" evidence="1">
    <location>
        <begin position="133"/>
        <end position="151"/>
    </location>
</feature>
<organism evidence="2 3">
    <name type="scientific">Hexamita inflata</name>
    <dbReference type="NCBI Taxonomy" id="28002"/>
    <lineage>
        <taxon>Eukaryota</taxon>
        <taxon>Metamonada</taxon>
        <taxon>Diplomonadida</taxon>
        <taxon>Hexamitidae</taxon>
        <taxon>Hexamitinae</taxon>
        <taxon>Hexamita</taxon>
    </lineage>
</organism>
<dbReference type="EMBL" id="CAXDID020000117">
    <property type="protein sequence ID" value="CAL6030638.1"/>
    <property type="molecule type" value="Genomic_DNA"/>
</dbReference>
<keyword evidence="3" id="KW-1185">Reference proteome</keyword>
<feature type="transmembrane region" description="Helical" evidence="1">
    <location>
        <begin position="171"/>
        <end position="189"/>
    </location>
</feature>
<accession>A0ABP1J6G9</accession>
<keyword evidence="1" id="KW-1133">Transmembrane helix</keyword>